<dbReference type="OrthoDB" id="10262526at2759"/>
<dbReference type="Proteomes" id="UP000326759">
    <property type="component" value="Unassembled WGS sequence"/>
</dbReference>
<sequence>MTRTIFTTRQALKSCYHILNLLLFFTSENPTQILVAKRKIKISFHRVTLGNQLEGVNLLEEDLVKGFREHYPDGY</sequence>
<keyword evidence="2" id="KW-1185">Reference proteome</keyword>
<dbReference type="AlphaFoldDB" id="A0A5N5SJ69"/>
<comment type="caution">
    <text evidence="1">The sequence shown here is derived from an EMBL/GenBank/DDBJ whole genome shotgun (WGS) entry which is preliminary data.</text>
</comment>
<gene>
    <name evidence="1" type="ORF">Anas_04201</name>
</gene>
<reference evidence="1 2" key="1">
    <citation type="journal article" date="2019" name="PLoS Biol.">
        <title>Sex chromosomes control vertical transmission of feminizing Wolbachia symbionts in an isopod.</title>
        <authorList>
            <person name="Becking T."/>
            <person name="Chebbi M.A."/>
            <person name="Giraud I."/>
            <person name="Moumen B."/>
            <person name="Laverre T."/>
            <person name="Caubet Y."/>
            <person name="Peccoud J."/>
            <person name="Gilbert C."/>
            <person name="Cordaux R."/>
        </authorList>
    </citation>
    <scope>NUCLEOTIDE SEQUENCE [LARGE SCALE GENOMIC DNA]</scope>
    <source>
        <strain evidence="1">ANa2</strain>
        <tissue evidence="1">Whole body excluding digestive tract and cuticle</tissue>
    </source>
</reference>
<name>A0A5N5SJ69_9CRUS</name>
<protein>
    <submittedName>
        <fullName evidence="1">Uncharacterized protein</fullName>
    </submittedName>
</protein>
<evidence type="ECO:0000313" key="1">
    <source>
        <dbReference type="EMBL" id="KAB7493659.1"/>
    </source>
</evidence>
<proteinExistence type="predicted"/>
<accession>A0A5N5SJ69</accession>
<organism evidence="1 2">
    <name type="scientific">Armadillidium nasatum</name>
    <dbReference type="NCBI Taxonomy" id="96803"/>
    <lineage>
        <taxon>Eukaryota</taxon>
        <taxon>Metazoa</taxon>
        <taxon>Ecdysozoa</taxon>
        <taxon>Arthropoda</taxon>
        <taxon>Crustacea</taxon>
        <taxon>Multicrustacea</taxon>
        <taxon>Malacostraca</taxon>
        <taxon>Eumalacostraca</taxon>
        <taxon>Peracarida</taxon>
        <taxon>Isopoda</taxon>
        <taxon>Oniscidea</taxon>
        <taxon>Crinocheta</taxon>
        <taxon>Armadillidiidae</taxon>
        <taxon>Armadillidium</taxon>
    </lineage>
</organism>
<evidence type="ECO:0000313" key="2">
    <source>
        <dbReference type="Proteomes" id="UP000326759"/>
    </source>
</evidence>
<dbReference type="EMBL" id="SEYY01025120">
    <property type="protein sequence ID" value="KAB7493659.1"/>
    <property type="molecule type" value="Genomic_DNA"/>
</dbReference>